<comment type="caution">
    <text evidence="1">The sequence shown here is derived from an EMBL/GenBank/DDBJ whole genome shotgun (WGS) entry which is preliminary data.</text>
</comment>
<reference evidence="1" key="1">
    <citation type="submission" date="2023-12" db="EMBL/GenBank/DDBJ databases">
        <title>Diversity of Rhizobium in root nodule of phaseolus vulgaris.</title>
        <authorList>
            <person name="Wang H."/>
        </authorList>
    </citation>
    <scope>NUCLEOTIDE SEQUENCE</scope>
    <source>
        <strain evidence="1">MJ31</strain>
    </source>
</reference>
<gene>
    <name evidence="1" type="ORF">U8465_29315</name>
</gene>
<organism evidence="1 2">
    <name type="scientific">Rhizobium mulingense</name>
    <dbReference type="NCBI Taxonomy" id="3031128"/>
    <lineage>
        <taxon>Bacteria</taxon>
        <taxon>Pseudomonadati</taxon>
        <taxon>Pseudomonadota</taxon>
        <taxon>Alphaproteobacteria</taxon>
        <taxon>Hyphomicrobiales</taxon>
        <taxon>Rhizobiaceae</taxon>
        <taxon>Rhizobium/Agrobacterium group</taxon>
        <taxon>Rhizobium</taxon>
    </lineage>
</organism>
<name>A0ACC6N698_9HYPH</name>
<proteinExistence type="predicted"/>
<keyword evidence="2" id="KW-1185">Reference proteome</keyword>
<protein>
    <submittedName>
        <fullName evidence="1">Uncharacterized protein</fullName>
    </submittedName>
</protein>
<evidence type="ECO:0000313" key="1">
    <source>
        <dbReference type="EMBL" id="MEA3521106.1"/>
    </source>
</evidence>
<dbReference type="Proteomes" id="UP001304050">
    <property type="component" value="Unassembled WGS sequence"/>
</dbReference>
<evidence type="ECO:0000313" key="2">
    <source>
        <dbReference type="Proteomes" id="UP001304050"/>
    </source>
</evidence>
<dbReference type="EMBL" id="JAYESG010000025">
    <property type="protein sequence ID" value="MEA3521106.1"/>
    <property type="molecule type" value="Genomic_DNA"/>
</dbReference>
<sequence>MKQAHIYRKPSFRAISFAAIALVCSSLSWLTPSIGHAGTGQVMFKCDGLEEKSLYSTFGTKMYQANDGWFFRPSDYQTLFELPQESLNFVSRVNGALNYRGIHLVVLPMLPRAIAGRDFVPNEGMLADFLYDPDFAAQQFDDVIASARQVGIDAINVDDILKANPSFDKANYYFKRDIHWTPEGARLIAQAVAAHIRSLQGDVEHEVEFETSMEPEPRLHKAKFNGVLNELCQSKIPSEEVRIYETKQKVGSLNELLGEDDAGGAGEPVHVVGSSYTDEISVYNFNGFLREYLKQNVGGFAVSGGSVDQSIYAWAQNANGITKKPKYLVWEFPDFGDLRKQTAVMNSSVVPAIVGDCSDRLMVANKSFGEDEAIELDLPPLTGKPDEYYLRYEFANRALTGFQLTYSYREGSVKTVSFNNPPRVSGLSQLYQALPAGRGAGPLHVSLKMEGGARSAGLVKLCRYPDAIFQPVAKSN</sequence>
<accession>A0ACC6N698</accession>